<evidence type="ECO:0000256" key="7">
    <source>
        <dbReference type="ARBA" id="ARBA00023049"/>
    </source>
</evidence>
<evidence type="ECO:0000256" key="4">
    <source>
        <dbReference type="ARBA" id="ARBA00022801"/>
    </source>
</evidence>
<evidence type="ECO:0000256" key="6">
    <source>
        <dbReference type="ARBA" id="ARBA00022997"/>
    </source>
</evidence>
<keyword evidence="12" id="KW-1185">Reference proteome</keyword>
<dbReference type="PIRSF" id="PIRSF026671">
    <property type="entry name" value="AA_dipeptidase"/>
    <property type="match status" value="1"/>
</dbReference>
<feature type="binding site" evidence="9">
    <location>
        <position position="194"/>
    </location>
    <ligand>
        <name>Zn(2+)</name>
        <dbReference type="ChEBI" id="CHEBI:29105"/>
        <note>catalytic</note>
    </ligand>
</feature>
<dbReference type="SUPFAM" id="SSF55166">
    <property type="entry name" value="Hedgehog/DD-peptidase"/>
    <property type="match status" value="1"/>
</dbReference>
<dbReference type="CDD" id="cd14843">
    <property type="entry name" value="D-Ala-D-Ala_dipeptidase_like"/>
    <property type="match status" value="1"/>
</dbReference>
<evidence type="ECO:0000256" key="5">
    <source>
        <dbReference type="ARBA" id="ARBA00022833"/>
    </source>
</evidence>
<dbReference type="GO" id="GO:0071555">
    <property type="term" value="P:cell wall organization"/>
    <property type="evidence" value="ECO:0007669"/>
    <property type="project" value="UniProtKB-KW"/>
</dbReference>
<evidence type="ECO:0000313" key="12">
    <source>
        <dbReference type="Proteomes" id="UP000245697"/>
    </source>
</evidence>
<keyword evidence="7 9" id="KW-0482">Metalloprotease</keyword>
<evidence type="ECO:0000256" key="1">
    <source>
        <dbReference type="ARBA" id="ARBA00001362"/>
    </source>
</evidence>
<proteinExistence type="inferred from homology"/>
<keyword evidence="2 9" id="KW-0645">Protease</keyword>
<sequence length="222" mass="24620">MPPEPLVLLSDHRIDAIALGESDEPLVDLRRVPDLRLDSRYADEDGAFGHLREGVVARLLDAQAALPGGLRFLITEGYRPLDRQQEIFDGYLGELGERYPQWDPDRVYVEATKFVSPVHVAPHSTGGAVDLTLCDADGTEVDMGTPLDATPVASANACFTAADNIPDRARRHRRTLITALTSVGMVNYPTEWWHWSFGERYWAFVTGAGRTRYAPVRLAMAT</sequence>
<accession>A0A316FIF7</accession>
<keyword evidence="6 9" id="KW-0224">Dipeptidase</keyword>
<dbReference type="GO" id="GO:0008270">
    <property type="term" value="F:zinc ion binding"/>
    <property type="evidence" value="ECO:0007669"/>
    <property type="project" value="UniProtKB-UniRule"/>
</dbReference>
<name>A0A316FIF7_9ACTN</name>
<evidence type="ECO:0000256" key="2">
    <source>
        <dbReference type="ARBA" id="ARBA00022670"/>
    </source>
</evidence>
<protein>
    <recommendedName>
        <fullName evidence="9 10">D-alanyl-D-alanine dipeptidase</fullName>
        <shortName evidence="9 10">D-Ala-D-Ala dipeptidase</shortName>
        <ecNumber evidence="9 10">3.4.13.22</ecNumber>
    </recommendedName>
</protein>
<keyword evidence="8 10" id="KW-0961">Cell wall biogenesis/degradation</keyword>
<dbReference type="Pfam" id="PF01427">
    <property type="entry name" value="Peptidase_M15"/>
    <property type="match status" value="1"/>
</dbReference>
<organism evidence="11 12">
    <name type="scientific">Actinoplanes xinjiangensis</name>
    <dbReference type="NCBI Taxonomy" id="512350"/>
    <lineage>
        <taxon>Bacteria</taxon>
        <taxon>Bacillati</taxon>
        <taxon>Actinomycetota</taxon>
        <taxon>Actinomycetes</taxon>
        <taxon>Micromonosporales</taxon>
        <taxon>Micromonosporaceae</taxon>
        <taxon>Actinoplanes</taxon>
    </lineage>
</organism>
<evidence type="ECO:0000256" key="8">
    <source>
        <dbReference type="ARBA" id="ARBA00023316"/>
    </source>
</evidence>
<comment type="similarity">
    <text evidence="9 10">Belongs to the peptidase M15D family.</text>
</comment>
<feature type="site" description="Transition state stabilizer" evidence="9">
    <location>
        <position position="79"/>
    </location>
</feature>
<dbReference type="GO" id="GO:0008237">
    <property type="term" value="F:metallopeptidase activity"/>
    <property type="evidence" value="ECO:0007669"/>
    <property type="project" value="UniProtKB-KW"/>
</dbReference>
<evidence type="ECO:0000256" key="9">
    <source>
        <dbReference type="HAMAP-Rule" id="MF_01924"/>
    </source>
</evidence>
<dbReference type="EMBL" id="QGGR01000006">
    <property type="protein sequence ID" value="PWK48259.1"/>
    <property type="molecule type" value="Genomic_DNA"/>
</dbReference>
<dbReference type="Gene3D" id="3.30.1380.10">
    <property type="match status" value="1"/>
</dbReference>
<keyword evidence="4 9" id="KW-0378">Hydrolase</keyword>
<dbReference type="Proteomes" id="UP000245697">
    <property type="component" value="Unassembled WGS sequence"/>
</dbReference>
<comment type="cofactor">
    <cofactor evidence="9">
        <name>Zn(2+)</name>
        <dbReference type="ChEBI" id="CHEBI:29105"/>
    </cofactor>
    <text evidence="9">Binds 1 zinc ion per subunit.</text>
</comment>
<dbReference type="InterPro" id="IPR000755">
    <property type="entry name" value="A_A_dipeptidase"/>
</dbReference>
<dbReference type="GO" id="GO:0006508">
    <property type="term" value="P:proteolysis"/>
    <property type="evidence" value="ECO:0007669"/>
    <property type="project" value="UniProtKB-KW"/>
</dbReference>
<evidence type="ECO:0000256" key="3">
    <source>
        <dbReference type="ARBA" id="ARBA00022723"/>
    </source>
</evidence>
<dbReference type="InterPro" id="IPR009045">
    <property type="entry name" value="Zn_M74/Hedgehog-like"/>
</dbReference>
<dbReference type="AlphaFoldDB" id="A0A316FIF7"/>
<dbReference type="HAMAP" id="MF_01924">
    <property type="entry name" value="A_A_dipeptidase"/>
    <property type="match status" value="1"/>
</dbReference>
<evidence type="ECO:0000313" key="11">
    <source>
        <dbReference type="EMBL" id="PWK48259.1"/>
    </source>
</evidence>
<dbReference type="GO" id="GO:0160237">
    <property type="term" value="F:D-Ala-D-Ala dipeptidase activity"/>
    <property type="evidence" value="ECO:0007669"/>
    <property type="project" value="UniProtKB-EC"/>
</dbReference>
<dbReference type="PANTHER" id="PTHR43126:SF2">
    <property type="entry name" value="D-ALANYL-D-ALANINE DIPEPTIDASE"/>
    <property type="match status" value="1"/>
</dbReference>
<comment type="function">
    <text evidence="9 10">Catalyzes hydrolysis of the D-alanyl-D-alanine dipeptide.</text>
</comment>
<evidence type="ECO:0000256" key="10">
    <source>
        <dbReference type="PIRNR" id="PIRNR026671"/>
    </source>
</evidence>
<feature type="binding site" evidence="9">
    <location>
        <position position="130"/>
    </location>
    <ligand>
        <name>Zn(2+)</name>
        <dbReference type="ChEBI" id="CHEBI:29105"/>
        <note>catalytic</note>
    </ligand>
</feature>
<dbReference type="EC" id="3.4.13.22" evidence="9 10"/>
<feature type="active site" description="Proton donor/acceptor" evidence="9">
    <location>
        <position position="191"/>
    </location>
</feature>
<feature type="binding site" evidence="9">
    <location>
        <position position="123"/>
    </location>
    <ligand>
        <name>Zn(2+)</name>
        <dbReference type="ChEBI" id="CHEBI:29105"/>
        <note>catalytic</note>
    </ligand>
</feature>
<keyword evidence="3 9" id="KW-0479">Metal-binding</keyword>
<comment type="catalytic activity">
    <reaction evidence="1 9 10">
        <text>D-alanyl-D-alanine + H2O = 2 D-alanine</text>
        <dbReference type="Rhea" id="RHEA:20661"/>
        <dbReference type="ChEBI" id="CHEBI:15377"/>
        <dbReference type="ChEBI" id="CHEBI:57416"/>
        <dbReference type="ChEBI" id="CHEBI:57822"/>
        <dbReference type="EC" id="3.4.13.22"/>
    </reaction>
</comment>
<dbReference type="RefSeq" id="WP_109593307.1">
    <property type="nucleotide sequence ID" value="NZ_BONA01000039.1"/>
</dbReference>
<reference evidence="11 12" key="1">
    <citation type="submission" date="2018-05" db="EMBL/GenBank/DDBJ databases">
        <title>Genomic Encyclopedia of Archaeal and Bacterial Type Strains, Phase II (KMG-II): from individual species to whole genera.</title>
        <authorList>
            <person name="Goeker M."/>
        </authorList>
    </citation>
    <scope>NUCLEOTIDE SEQUENCE [LARGE SCALE GENOMIC DNA]</scope>
    <source>
        <strain evidence="11 12">DSM 45184</strain>
    </source>
</reference>
<keyword evidence="5 9" id="KW-0862">Zinc</keyword>
<dbReference type="PANTHER" id="PTHR43126">
    <property type="entry name" value="D-ALANYL-D-ALANINE DIPEPTIDASE"/>
    <property type="match status" value="1"/>
</dbReference>
<dbReference type="OrthoDB" id="9801430at2"/>
<gene>
    <name evidence="11" type="ORF">BC793_106289</name>
</gene>
<comment type="caution">
    <text evidence="11">The sequence shown here is derived from an EMBL/GenBank/DDBJ whole genome shotgun (WGS) entry which is preliminary data.</text>
</comment>